<feature type="region of interest" description="Disordered" evidence="1">
    <location>
        <begin position="14"/>
        <end position="41"/>
    </location>
</feature>
<dbReference type="EMBL" id="JACEIK010000470">
    <property type="protein sequence ID" value="MCD7457683.1"/>
    <property type="molecule type" value="Genomic_DNA"/>
</dbReference>
<protein>
    <submittedName>
        <fullName evidence="2">Uncharacterized protein</fullName>
    </submittedName>
</protein>
<evidence type="ECO:0000256" key="1">
    <source>
        <dbReference type="SAM" id="MobiDB-lite"/>
    </source>
</evidence>
<evidence type="ECO:0000313" key="3">
    <source>
        <dbReference type="Proteomes" id="UP000823775"/>
    </source>
</evidence>
<name>A0ABS8SFR0_DATST</name>
<sequence length="88" mass="10008">MQGTTRQYVWRNARREAKAQRSVARSHLCNQRHKAPPAPRYQRHDAEVIGVMPKHRRLPSGPSVDLVRNASKDVWCNARQGVGLLATL</sequence>
<comment type="caution">
    <text evidence="2">The sequence shown here is derived from an EMBL/GenBank/DDBJ whole genome shotgun (WGS) entry which is preliminary data.</text>
</comment>
<evidence type="ECO:0000313" key="2">
    <source>
        <dbReference type="EMBL" id="MCD7457683.1"/>
    </source>
</evidence>
<proteinExistence type="predicted"/>
<reference evidence="2 3" key="1">
    <citation type="journal article" date="2021" name="BMC Genomics">
        <title>Datura genome reveals duplications of psychoactive alkaloid biosynthetic genes and high mutation rate following tissue culture.</title>
        <authorList>
            <person name="Rajewski A."/>
            <person name="Carter-House D."/>
            <person name="Stajich J."/>
            <person name="Litt A."/>
        </authorList>
    </citation>
    <scope>NUCLEOTIDE SEQUENCE [LARGE SCALE GENOMIC DNA]</scope>
    <source>
        <strain evidence="2">AR-01</strain>
    </source>
</reference>
<keyword evidence="3" id="KW-1185">Reference proteome</keyword>
<dbReference type="Proteomes" id="UP000823775">
    <property type="component" value="Unassembled WGS sequence"/>
</dbReference>
<gene>
    <name evidence="2" type="ORF">HAX54_035846</name>
</gene>
<organism evidence="2 3">
    <name type="scientific">Datura stramonium</name>
    <name type="common">Jimsonweed</name>
    <name type="synonym">Common thornapple</name>
    <dbReference type="NCBI Taxonomy" id="4076"/>
    <lineage>
        <taxon>Eukaryota</taxon>
        <taxon>Viridiplantae</taxon>
        <taxon>Streptophyta</taxon>
        <taxon>Embryophyta</taxon>
        <taxon>Tracheophyta</taxon>
        <taxon>Spermatophyta</taxon>
        <taxon>Magnoliopsida</taxon>
        <taxon>eudicotyledons</taxon>
        <taxon>Gunneridae</taxon>
        <taxon>Pentapetalae</taxon>
        <taxon>asterids</taxon>
        <taxon>lamiids</taxon>
        <taxon>Solanales</taxon>
        <taxon>Solanaceae</taxon>
        <taxon>Solanoideae</taxon>
        <taxon>Datureae</taxon>
        <taxon>Datura</taxon>
    </lineage>
</organism>
<accession>A0ABS8SFR0</accession>